<evidence type="ECO:0000313" key="1">
    <source>
        <dbReference type="EMBL" id="KHG14024.1"/>
    </source>
</evidence>
<dbReference type="Proteomes" id="UP000032142">
    <property type="component" value="Unassembled WGS sequence"/>
</dbReference>
<keyword evidence="2" id="KW-1185">Reference proteome</keyword>
<organism evidence="1 2">
    <name type="scientific">Gossypium arboreum</name>
    <name type="common">Tree cotton</name>
    <name type="synonym">Gossypium nanking</name>
    <dbReference type="NCBI Taxonomy" id="29729"/>
    <lineage>
        <taxon>Eukaryota</taxon>
        <taxon>Viridiplantae</taxon>
        <taxon>Streptophyta</taxon>
        <taxon>Embryophyta</taxon>
        <taxon>Tracheophyta</taxon>
        <taxon>Spermatophyta</taxon>
        <taxon>Magnoliopsida</taxon>
        <taxon>eudicotyledons</taxon>
        <taxon>Gunneridae</taxon>
        <taxon>Pentapetalae</taxon>
        <taxon>rosids</taxon>
        <taxon>malvids</taxon>
        <taxon>Malvales</taxon>
        <taxon>Malvaceae</taxon>
        <taxon>Malvoideae</taxon>
        <taxon>Gossypium</taxon>
    </lineage>
</organism>
<name>A0A0B0NQC5_GOSAR</name>
<sequence length="48" mass="5414">MDLSYLSFGTLFEFSIEPLGILRIHGYLSFLNLPLPCLDMVLRGIIAL</sequence>
<evidence type="ECO:0000313" key="2">
    <source>
        <dbReference type="Proteomes" id="UP000032142"/>
    </source>
</evidence>
<gene>
    <name evidence="1" type="ORF">F383_18658</name>
</gene>
<dbReference type="AlphaFoldDB" id="A0A0B0NQC5"/>
<reference evidence="2" key="1">
    <citation type="submission" date="2014-09" db="EMBL/GenBank/DDBJ databases">
        <authorList>
            <person name="Mudge J."/>
            <person name="Ramaraj T."/>
            <person name="Lindquist I.E."/>
            <person name="Bharti A.K."/>
            <person name="Sundararajan A."/>
            <person name="Cameron C.T."/>
            <person name="Woodward J.E."/>
            <person name="May G.D."/>
            <person name="Brubaker C."/>
            <person name="Broadhvest J."/>
            <person name="Wilkins T.A."/>
        </authorList>
    </citation>
    <scope>NUCLEOTIDE SEQUENCE</scope>
    <source>
        <strain evidence="2">cv. AKA8401</strain>
    </source>
</reference>
<proteinExistence type="predicted"/>
<dbReference type="EMBL" id="KN400714">
    <property type="protein sequence ID" value="KHG14024.1"/>
    <property type="molecule type" value="Genomic_DNA"/>
</dbReference>
<protein>
    <submittedName>
        <fullName evidence="1">Uncharacterized protein</fullName>
    </submittedName>
</protein>
<accession>A0A0B0NQC5</accession>